<evidence type="ECO:0000256" key="3">
    <source>
        <dbReference type="SAM" id="MobiDB-lite"/>
    </source>
</evidence>
<reference evidence="6" key="1">
    <citation type="submission" date="2020-09" db="EMBL/GenBank/DDBJ databases">
        <title>Secondary metabolite and genome analysis of marine Streptomyces chumphonensis KK1-2T.</title>
        <authorList>
            <person name="Phongsopitanun W."/>
            <person name="Kanchanasin P."/>
            <person name="Pittayakhajonwut P."/>
            <person name="Suwanborirux K."/>
            <person name="Tanasupawat S."/>
        </authorList>
    </citation>
    <scope>NUCLEOTIDE SEQUENCE</scope>
    <source>
        <strain evidence="6">KK1-2</strain>
    </source>
</reference>
<protein>
    <submittedName>
        <fullName evidence="6">Sugar ABC transporter substrate-binding protein</fullName>
    </submittedName>
</protein>
<feature type="chain" id="PRO_5039390699" evidence="4">
    <location>
        <begin position="23"/>
        <end position="370"/>
    </location>
</feature>
<dbReference type="InterPro" id="IPR028082">
    <property type="entry name" value="Peripla_BP_I"/>
</dbReference>
<comment type="caution">
    <text evidence="6">The sequence shown here is derived from an EMBL/GenBank/DDBJ whole genome shotgun (WGS) entry which is preliminary data.</text>
</comment>
<feature type="signal peptide" evidence="4">
    <location>
        <begin position="1"/>
        <end position="22"/>
    </location>
</feature>
<evidence type="ECO:0000259" key="5">
    <source>
        <dbReference type="Pfam" id="PF13407"/>
    </source>
</evidence>
<dbReference type="Proteomes" id="UP000632289">
    <property type="component" value="Unassembled WGS sequence"/>
</dbReference>
<dbReference type="RefSeq" id="WP_191208702.1">
    <property type="nucleotide sequence ID" value="NZ_BAABKL010000016.1"/>
</dbReference>
<proteinExistence type="predicted"/>
<evidence type="ECO:0000256" key="1">
    <source>
        <dbReference type="ARBA" id="ARBA00004196"/>
    </source>
</evidence>
<dbReference type="EMBL" id="JACXYU010000002">
    <property type="protein sequence ID" value="MBD3931426.1"/>
    <property type="molecule type" value="Genomic_DNA"/>
</dbReference>
<keyword evidence="7" id="KW-1185">Reference proteome</keyword>
<dbReference type="PROSITE" id="PS51257">
    <property type="entry name" value="PROKAR_LIPOPROTEIN"/>
    <property type="match status" value="1"/>
</dbReference>
<keyword evidence="2 4" id="KW-0732">Signal</keyword>
<dbReference type="SUPFAM" id="SSF53822">
    <property type="entry name" value="Periplasmic binding protein-like I"/>
    <property type="match status" value="1"/>
</dbReference>
<dbReference type="PANTHER" id="PTHR30036:SF1">
    <property type="entry name" value="D-XYLOSE-BINDING PERIPLASMIC PROTEIN"/>
    <property type="match status" value="1"/>
</dbReference>
<dbReference type="InterPro" id="IPR050555">
    <property type="entry name" value="Bact_Solute-Bind_Prot2"/>
</dbReference>
<evidence type="ECO:0000313" key="7">
    <source>
        <dbReference type="Proteomes" id="UP000632289"/>
    </source>
</evidence>
<dbReference type="GO" id="GO:0030288">
    <property type="term" value="C:outer membrane-bounded periplasmic space"/>
    <property type="evidence" value="ECO:0007669"/>
    <property type="project" value="TreeGrafter"/>
</dbReference>
<sequence>MSATLRRAAVVLAASAMALSLAACGSAKEADGDDTPDDKNGDRNDGPLSIGLLLPEDQTARYEKFDRPLIEAKIKQLCSDCTITYNNAKQNSSAQQQQMNSLITKGVDVIILDAVDSKSIAGSVEKADEAGIPVVAYDRLAEGPIDAYTSFDNEEVGRVQGKALLEALGDDARDGQIVMMNGSPTDPNAAMFKKGALSVLEGEVTIGKSYDTTEWKPSEANKNMNGAIAALGEDDIVGVYSANDGMAGGIITALEQAGFDELPPVTGQDAELAGVQRIIAGTQYMSVYKPYRPEADAAAEMAIALARGEDVPAEATIDSPTTEGVPATLVKPVALTVENVEETVLKDNLYTLEEICTPKFRAACEQAGLM</sequence>
<dbReference type="PANTHER" id="PTHR30036">
    <property type="entry name" value="D-XYLOSE-BINDING PERIPLASMIC PROTEIN"/>
    <property type="match status" value="1"/>
</dbReference>
<feature type="region of interest" description="Disordered" evidence="3">
    <location>
        <begin position="27"/>
        <end position="50"/>
    </location>
</feature>
<dbReference type="InterPro" id="IPR025997">
    <property type="entry name" value="SBP_2_dom"/>
</dbReference>
<feature type="domain" description="Periplasmic binding protein" evidence="5">
    <location>
        <begin position="50"/>
        <end position="309"/>
    </location>
</feature>
<name>A0A927ICM7_9ACTN</name>
<dbReference type="AlphaFoldDB" id="A0A927ICM7"/>
<organism evidence="6 7">
    <name type="scientific">Streptomyces chumphonensis</name>
    <dbReference type="NCBI Taxonomy" id="1214925"/>
    <lineage>
        <taxon>Bacteria</taxon>
        <taxon>Bacillati</taxon>
        <taxon>Actinomycetota</taxon>
        <taxon>Actinomycetes</taxon>
        <taxon>Kitasatosporales</taxon>
        <taxon>Streptomycetaceae</taxon>
        <taxon>Streptomyces</taxon>
    </lineage>
</organism>
<gene>
    <name evidence="6" type="ORF">IF129_07590</name>
</gene>
<evidence type="ECO:0000313" key="6">
    <source>
        <dbReference type="EMBL" id="MBD3931426.1"/>
    </source>
</evidence>
<dbReference type="GO" id="GO:0030246">
    <property type="term" value="F:carbohydrate binding"/>
    <property type="evidence" value="ECO:0007669"/>
    <property type="project" value="TreeGrafter"/>
</dbReference>
<evidence type="ECO:0000256" key="2">
    <source>
        <dbReference type="ARBA" id="ARBA00022729"/>
    </source>
</evidence>
<dbReference type="Pfam" id="PF13407">
    <property type="entry name" value="Peripla_BP_4"/>
    <property type="match status" value="1"/>
</dbReference>
<dbReference type="Gene3D" id="3.40.50.2300">
    <property type="match status" value="2"/>
</dbReference>
<dbReference type="CDD" id="cd19995">
    <property type="entry name" value="PBP1_ABC_xylose_binding-like"/>
    <property type="match status" value="1"/>
</dbReference>
<comment type="subcellular location">
    <subcellularLocation>
        <location evidence="1">Cell envelope</location>
    </subcellularLocation>
</comment>
<evidence type="ECO:0000256" key="4">
    <source>
        <dbReference type="SAM" id="SignalP"/>
    </source>
</evidence>
<accession>A0A927ICM7</accession>